<feature type="domain" description="HTH luxR-type" evidence="5">
    <location>
        <begin position="6"/>
        <end position="71"/>
    </location>
</feature>
<keyword evidence="4" id="KW-0472">Membrane</keyword>
<gene>
    <name evidence="6" type="ORF">GCM10007925_18650</name>
</gene>
<keyword evidence="2" id="KW-0238">DNA-binding</keyword>
<name>A0ABQ5Z886_9SPHN</name>
<dbReference type="InterPro" id="IPR000792">
    <property type="entry name" value="Tscrpt_reg_LuxR_C"/>
</dbReference>
<proteinExistence type="predicted"/>
<evidence type="ECO:0000259" key="5">
    <source>
        <dbReference type="PROSITE" id="PS50043"/>
    </source>
</evidence>
<evidence type="ECO:0000256" key="2">
    <source>
        <dbReference type="ARBA" id="ARBA00023125"/>
    </source>
</evidence>
<protein>
    <recommendedName>
        <fullName evidence="5">HTH luxR-type domain-containing protein</fullName>
    </recommendedName>
</protein>
<dbReference type="CDD" id="cd06170">
    <property type="entry name" value="LuxR_C_like"/>
    <property type="match status" value="1"/>
</dbReference>
<keyword evidence="7" id="KW-1185">Reference proteome</keyword>
<evidence type="ECO:0000256" key="3">
    <source>
        <dbReference type="ARBA" id="ARBA00023163"/>
    </source>
</evidence>
<reference evidence="7" key="1">
    <citation type="journal article" date="2019" name="Int. J. Syst. Evol. Microbiol.">
        <title>The Global Catalogue of Microorganisms (GCM) 10K type strain sequencing project: providing services to taxonomists for standard genome sequencing and annotation.</title>
        <authorList>
            <consortium name="The Broad Institute Genomics Platform"/>
            <consortium name="The Broad Institute Genome Sequencing Center for Infectious Disease"/>
            <person name="Wu L."/>
            <person name="Ma J."/>
        </authorList>
    </citation>
    <scope>NUCLEOTIDE SEQUENCE [LARGE SCALE GENOMIC DNA]</scope>
    <source>
        <strain evidence="7">NBRC 102146</strain>
    </source>
</reference>
<keyword evidence="3" id="KW-0804">Transcription</keyword>
<evidence type="ECO:0000313" key="6">
    <source>
        <dbReference type="EMBL" id="GLR48152.1"/>
    </source>
</evidence>
<dbReference type="PROSITE" id="PS50043">
    <property type="entry name" value="HTH_LUXR_2"/>
    <property type="match status" value="1"/>
</dbReference>
<accession>A0ABQ5Z886</accession>
<dbReference type="SUPFAM" id="SSF46894">
    <property type="entry name" value="C-terminal effector domain of the bipartite response regulators"/>
    <property type="match status" value="1"/>
</dbReference>
<evidence type="ECO:0000313" key="7">
    <source>
        <dbReference type="Proteomes" id="UP001156703"/>
    </source>
</evidence>
<organism evidence="6 7">
    <name type="scientific">Sphingomonas astaxanthinifaciens DSM 22298</name>
    <dbReference type="NCBI Taxonomy" id="1123267"/>
    <lineage>
        <taxon>Bacteria</taxon>
        <taxon>Pseudomonadati</taxon>
        <taxon>Pseudomonadota</taxon>
        <taxon>Alphaproteobacteria</taxon>
        <taxon>Sphingomonadales</taxon>
        <taxon>Sphingomonadaceae</taxon>
        <taxon>Sphingomonas</taxon>
    </lineage>
</organism>
<keyword evidence="1" id="KW-0805">Transcription regulation</keyword>
<sequence>MPNAVGAKSGSLLTDRQTECLRLFWSRKSAKEIGQELGISHHAVEKHLQACRERLGVQTSVEAARMVFGGSVNATVRPYYDASELHADLPSLHLSVTPSAHERDWGGTDEKGLINRFGPVSILLLILGVGIGAILAVAVIIEAAQGIDQLGSVLFN</sequence>
<keyword evidence="4" id="KW-0812">Transmembrane</keyword>
<comment type="caution">
    <text evidence="6">The sequence shown here is derived from an EMBL/GenBank/DDBJ whole genome shotgun (WGS) entry which is preliminary data.</text>
</comment>
<dbReference type="Gene3D" id="1.10.10.10">
    <property type="entry name" value="Winged helix-like DNA-binding domain superfamily/Winged helix DNA-binding domain"/>
    <property type="match status" value="1"/>
</dbReference>
<dbReference type="InterPro" id="IPR036388">
    <property type="entry name" value="WH-like_DNA-bd_sf"/>
</dbReference>
<dbReference type="Pfam" id="PF00196">
    <property type="entry name" value="GerE"/>
    <property type="match status" value="1"/>
</dbReference>
<dbReference type="SMART" id="SM00421">
    <property type="entry name" value="HTH_LUXR"/>
    <property type="match status" value="1"/>
</dbReference>
<keyword evidence="4" id="KW-1133">Transmembrane helix</keyword>
<dbReference type="PANTHER" id="PTHR44688:SF16">
    <property type="entry name" value="DNA-BINDING TRANSCRIPTIONAL ACTIVATOR DEVR_DOSR"/>
    <property type="match status" value="1"/>
</dbReference>
<feature type="transmembrane region" description="Helical" evidence="4">
    <location>
        <begin position="120"/>
        <end position="141"/>
    </location>
</feature>
<dbReference type="RefSeq" id="WP_084184375.1">
    <property type="nucleotide sequence ID" value="NZ_BSOO01000019.1"/>
</dbReference>
<dbReference type="PANTHER" id="PTHR44688">
    <property type="entry name" value="DNA-BINDING TRANSCRIPTIONAL ACTIVATOR DEVR_DOSR"/>
    <property type="match status" value="1"/>
</dbReference>
<dbReference type="EMBL" id="BSOO01000019">
    <property type="protein sequence ID" value="GLR48152.1"/>
    <property type="molecule type" value="Genomic_DNA"/>
</dbReference>
<evidence type="ECO:0000256" key="4">
    <source>
        <dbReference type="SAM" id="Phobius"/>
    </source>
</evidence>
<dbReference type="InterPro" id="IPR016032">
    <property type="entry name" value="Sig_transdc_resp-reg_C-effctor"/>
</dbReference>
<dbReference type="Proteomes" id="UP001156703">
    <property type="component" value="Unassembled WGS sequence"/>
</dbReference>
<evidence type="ECO:0000256" key="1">
    <source>
        <dbReference type="ARBA" id="ARBA00023015"/>
    </source>
</evidence>